<dbReference type="SMR" id="A0A5M7C3Y0"/>
<dbReference type="InterPro" id="IPR053144">
    <property type="entry name" value="Acetyltransferase_Butenolide"/>
</dbReference>
<comment type="caution">
    <text evidence="2">The sequence shown here is derived from an EMBL/GenBank/DDBJ whole genome shotgun (WGS) entry which is preliminary data.</text>
</comment>
<accession>A0A5M7C3Y0</accession>
<dbReference type="OrthoDB" id="3216107at2"/>
<dbReference type="PANTHER" id="PTHR43233:SF1">
    <property type="entry name" value="FAMILY N-ACETYLTRANSFERASE, PUTATIVE (AFU_ORTHOLOGUE AFUA_6G03350)-RELATED"/>
    <property type="match status" value="1"/>
</dbReference>
<sequence length="137" mass="15681">MEFEVDDARDRVDRDVVWDFLATQAYWGKWRRREHLDQQIDQAWRVVGAYRKSDGGLIGFARAFSDGVGSAYLADVFVLPEARGHGVGKALVRVMIEDGPGRDFRWMLHTDDAHGLCRSFGFAEPDTTYMERPRPTS</sequence>
<gene>
    <name evidence="2" type="ORF">F1721_04560</name>
</gene>
<dbReference type="Gene3D" id="3.40.630.30">
    <property type="match status" value="1"/>
</dbReference>
<proteinExistence type="predicted"/>
<evidence type="ECO:0000313" key="2">
    <source>
        <dbReference type="EMBL" id="KAA5837096.1"/>
    </source>
</evidence>
<dbReference type="InterPro" id="IPR000182">
    <property type="entry name" value="GNAT_dom"/>
</dbReference>
<feature type="domain" description="N-acetyltransferase" evidence="1">
    <location>
        <begin position="1"/>
        <end position="137"/>
    </location>
</feature>
<dbReference type="CDD" id="cd04301">
    <property type="entry name" value="NAT_SF"/>
    <property type="match status" value="1"/>
</dbReference>
<dbReference type="Pfam" id="PF00583">
    <property type="entry name" value="Acetyltransf_1"/>
    <property type="match status" value="1"/>
</dbReference>
<reference evidence="2 3" key="1">
    <citation type="submission" date="2019-09" db="EMBL/GenBank/DDBJ databases">
        <title>Draft genome sequence of the thermophilic Saccharopolyspora hirsuta VKM Ac-666T.</title>
        <authorList>
            <person name="Lobastova T.G."/>
            <person name="Fokina V."/>
            <person name="Bragin E.Y."/>
            <person name="Shtratnikova V.Y."/>
            <person name="Starodumova I.P."/>
            <person name="Tarlachkov S.V."/>
            <person name="Donova M.V."/>
        </authorList>
    </citation>
    <scope>NUCLEOTIDE SEQUENCE [LARGE SCALE GENOMIC DNA]</scope>
    <source>
        <strain evidence="2 3">VKM Ac-666</strain>
    </source>
</reference>
<dbReference type="GO" id="GO:0016747">
    <property type="term" value="F:acyltransferase activity, transferring groups other than amino-acyl groups"/>
    <property type="evidence" value="ECO:0007669"/>
    <property type="project" value="InterPro"/>
</dbReference>
<dbReference type="PROSITE" id="PS51186">
    <property type="entry name" value="GNAT"/>
    <property type="match status" value="1"/>
</dbReference>
<dbReference type="InterPro" id="IPR016181">
    <property type="entry name" value="Acyl_CoA_acyltransferase"/>
</dbReference>
<organism evidence="2 3">
    <name type="scientific">Saccharopolyspora hirsuta</name>
    <dbReference type="NCBI Taxonomy" id="1837"/>
    <lineage>
        <taxon>Bacteria</taxon>
        <taxon>Bacillati</taxon>
        <taxon>Actinomycetota</taxon>
        <taxon>Actinomycetes</taxon>
        <taxon>Pseudonocardiales</taxon>
        <taxon>Pseudonocardiaceae</taxon>
        <taxon>Saccharopolyspora</taxon>
    </lineage>
</organism>
<evidence type="ECO:0000313" key="3">
    <source>
        <dbReference type="Proteomes" id="UP000323946"/>
    </source>
</evidence>
<dbReference type="RefSeq" id="WP_150065262.1">
    <property type="nucleotide sequence ID" value="NZ_JBEPDJ010000020.1"/>
</dbReference>
<keyword evidence="2" id="KW-0808">Transferase</keyword>
<keyword evidence="3" id="KW-1185">Reference proteome</keyword>
<dbReference type="Proteomes" id="UP000323946">
    <property type="component" value="Unassembled WGS sequence"/>
</dbReference>
<protein>
    <submittedName>
        <fullName evidence="2">GNAT family N-acetyltransferase</fullName>
    </submittedName>
</protein>
<dbReference type="PANTHER" id="PTHR43233">
    <property type="entry name" value="FAMILY N-ACETYLTRANSFERASE, PUTATIVE (AFU_ORTHOLOGUE AFUA_6G03350)-RELATED"/>
    <property type="match status" value="1"/>
</dbReference>
<name>A0A5M7C3Y0_SACHI</name>
<dbReference type="EMBL" id="VWPH01000002">
    <property type="protein sequence ID" value="KAA5837096.1"/>
    <property type="molecule type" value="Genomic_DNA"/>
</dbReference>
<evidence type="ECO:0000259" key="1">
    <source>
        <dbReference type="PROSITE" id="PS51186"/>
    </source>
</evidence>
<dbReference type="SUPFAM" id="SSF55729">
    <property type="entry name" value="Acyl-CoA N-acyltransferases (Nat)"/>
    <property type="match status" value="1"/>
</dbReference>
<dbReference type="AlphaFoldDB" id="A0A5M7C3Y0"/>